<reference evidence="4 5" key="1">
    <citation type="submission" date="2017-09" db="EMBL/GenBank/DDBJ databases">
        <title>Evaluation of Pacific Biosciences Sequencing Technology to Finishing C. thermocellum Genome Sequences.</title>
        <authorList>
            <person name="Brown S."/>
        </authorList>
    </citation>
    <scope>NUCLEOTIDE SEQUENCE [LARGE SCALE GENOMIC DNA]</scope>
    <source>
        <strain evidence="4 5">AD2</strain>
    </source>
</reference>
<keyword evidence="2" id="KW-1133">Transmembrane helix</keyword>
<comment type="caution">
    <text evidence="4">The sequence shown here is derived from an EMBL/GenBank/DDBJ whole genome shotgun (WGS) entry which is preliminary data.</text>
</comment>
<dbReference type="RefSeq" id="WP_003515370.1">
    <property type="nucleotide sequence ID" value="NZ_CP013828.1"/>
</dbReference>
<evidence type="ECO:0000259" key="3">
    <source>
        <dbReference type="Pfam" id="PF14238"/>
    </source>
</evidence>
<dbReference type="Proteomes" id="UP000223596">
    <property type="component" value="Unassembled WGS sequence"/>
</dbReference>
<proteinExistence type="predicted"/>
<evidence type="ECO:0000256" key="1">
    <source>
        <dbReference type="SAM" id="MobiDB-lite"/>
    </source>
</evidence>
<feature type="domain" description="DUF4340" evidence="3">
    <location>
        <begin position="73"/>
        <end position="256"/>
    </location>
</feature>
<evidence type="ECO:0000313" key="5">
    <source>
        <dbReference type="Proteomes" id="UP000223596"/>
    </source>
</evidence>
<accession>A0AB36TC59</accession>
<evidence type="ECO:0000313" key="4">
    <source>
        <dbReference type="EMBL" id="PFH01577.1"/>
    </source>
</evidence>
<evidence type="ECO:0000256" key="2">
    <source>
        <dbReference type="SAM" id="Phobius"/>
    </source>
</evidence>
<organism evidence="4 5">
    <name type="scientific">Acetivibrio thermocellus AD2</name>
    <dbReference type="NCBI Taxonomy" id="1138384"/>
    <lineage>
        <taxon>Bacteria</taxon>
        <taxon>Bacillati</taxon>
        <taxon>Bacillota</taxon>
        <taxon>Clostridia</taxon>
        <taxon>Eubacteriales</taxon>
        <taxon>Oscillospiraceae</taxon>
        <taxon>Acetivibrio</taxon>
    </lineage>
</organism>
<feature type="transmembrane region" description="Helical" evidence="2">
    <location>
        <begin position="7"/>
        <end position="27"/>
    </location>
</feature>
<feature type="compositionally biased region" description="Acidic residues" evidence="1">
    <location>
        <begin position="358"/>
        <end position="370"/>
    </location>
</feature>
<keyword evidence="2" id="KW-0812">Transmembrane</keyword>
<sequence>MRSLKLYRNIVILVVLFLGLIGAYFAIKNRLPAEEEDSYKQIEVYKLDKEKAEELTIVSGGKTFVLKKNDSEWQLVSGGDFEINKVQVESIVSNICDLYASKEVESDPKNLGQYGLDNPVTVTLKFSDGTVAEIEVGDQTPTGSGYYIREKGKNKVYTIAYYAGNILKANENSIRNRFVLDVTSQDVTELAVTKKGKRSFKLVKSDDKGWHMTEPIEANANMVRLNTALEALVRAEVIDYIEKDVKDLSKYGLDNPSYVVEAAAGSKRVTLLIGDVKENNAESYGMFEGTNEVFTINPGTLGFLDTPALEMMDGFIYAPYIYTVTDLDFNIDGRTIKIKIEEVKDETQTQETDKSDESDTSGESEEGENEEEKKYKHYIDGIDVEAKKGEEGISKLRNFYSTIIGITASEIEPDATPSGEAEISIVYHLNTEPDKVTVEFIPRDERTYYAVKNGKYTGIVVRKDAFDAEDGPRKTYEELMKFLNSEDEGKEE</sequence>
<dbReference type="Pfam" id="PF14238">
    <property type="entry name" value="DUF4340"/>
    <property type="match status" value="1"/>
</dbReference>
<keyword evidence="2" id="KW-0472">Membrane</keyword>
<name>A0AB36TC59_ACETH</name>
<dbReference type="InterPro" id="IPR025641">
    <property type="entry name" value="DUF4340"/>
</dbReference>
<dbReference type="AlphaFoldDB" id="A0AB36TC59"/>
<feature type="region of interest" description="Disordered" evidence="1">
    <location>
        <begin position="345"/>
        <end position="374"/>
    </location>
</feature>
<feature type="compositionally biased region" description="Basic and acidic residues" evidence="1">
    <location>
        <begin position="345"/>
        <end position="357"/>
    </location>
</feature>
<protein>
    <submittedName>
        <fullName evidence="4">Uncharacterized protein DUF4340</fullName>
    </submittedName>
</protein>
<gene>
    <name evidence="4" type="ORF">M972_11315</name>
</gene>
<dbReference type="EMBL" id="PDBW01000001">
    <property type="protein sequence ID" value="PFH01577.1"/>
    <property type="molecule type" value="Genomic_DNA"/>
</dbReference>